<evidence type="ECO:0008006" key="4">
    <source>
        <dbReference type="Google" id="ProtNLM"/>
    </source>
</evidence>
<feature type="chain" id="PRO_5037849077" description="Secreted protein" evidence="1">
    <location>
        <begin position="30"/>
        <end position="117"/>
    </location>
</feature>
<reference evidence="2" key="1">
    <citation type="submission" date="2021-01" db="EMBL/GenBank/DDBJ databases">
        <title>Modified the classification status of verrucomicrobia.</title>
        <authorList>
            <person name="Feng X."/>
        </authorList>
    </citation>
    <scope>NUCLEOTIDE SEQUENCE</scope>
    <source>
        <strain evidence="2">JCM 18052</strain>
    </source>
</reference>
<keyword evidence="1" id="KW-0732">Signal</keyword>
<organism evidence="2 3">
    <name type="scientific">Luteolibacter yonseiensis</name>
    <dbReference type="NCBI Taxonomy" id="1144680"/>
    <lineage>
        <taxon>Bacteria</taxon>
        <taxon>Pseudomonadati</taxon>
        <taxon>Verrucomicrobiota</taxon>
        <taxon>Verrucomicrobiia</taxon>
        <taxon>Verrucomicrobiales</taxon>
        <taxon>Verrucomicrobiaceae</taxon>
        <taxon>Luteolibacter</taxon>
    </lineage>
</organism>
<keyword evidence="3" id="KW-1185">Reference proteome</keyword>
<evidence type="ECO:0000256" key="1">
    <source>
        <dbReference type="SAM" id="SignalP"/>
    </source>
</evidence>
<name>A0A934R182_9BACT</name>
<accession>A0A934R182</accession>
<gene>
    <name evidence="2" type="ORF">JIN84_03295</name>
</gene>
<dbReference type="EMBL" id="JAENIK010000004">
    <property type="protein sequence ID" value="MBK1814622.1"/>
    <property type="molecule type" value="Genomic_DNA"/>
</dbReference>
<comment type="caution">
    <text evidence="2">The sequence shown here is derived from an EMBL/GenBank/DDBJ whole genome shotgun (WGS) entry which is preliminary data.</text>
</comment>
<evidence type="ECO:0000313" key="2">
    <source>
        <dbReference type="EMBL" id="MBK1814622.1"/>
    </source>
</evidence>
<sequence>MKSILAWIMVLCVMAGLNARVLATNAAHAATCAHAEEVCCDHSHDGSSKECQHEGEDCPKDHHHHHHNCCSAAQPLTVGNDHFFPMCLAGSSLSGIRHEGDMLPEEPFLSSEKPPLI</sequence>
<proteinExistence type="predicted"/>
<protein>
    <recommendedName>
        <fullName evidence="4">Secreted protein</fullName>
    </recommendedName>
</protein>
<feature type="signal peptide" evidence="1">
    <location>
        <begin position="1"/>
        <end position="29"/>
    </location>
</feature>
<dbReference type="Proteomes" id="UP000600139">
    <property type="component" value="Unassembled WGS sequence"/>
</dbReference>
<evidence type="ECO:0000313" key="3">
    <source>
        <dbReference type="Proteomes" id="UP000600139"/>
    </source>
</evidence>
<dbReference type="RefSeq" id="WP_200349579.1">
    <property type="nucleotide sequence ID" value="NZ_BAABHZ010000010.1"/>
</dbReference>
<dbReference type="AlphaFoldDB" id="A0A934R182"/>